<name>E0UAB3_GLOV7</name>
<evidence type="ECO:0000256" key="2">
    <source>
        <dbReference type="SAM" id="MobiDB-lite"/>
    </source>
</evidence>
<protein>
    <recommendedName>
        <fullName evidence="5">TIGR04376 family protein</fullName>
    </recommendedName>
</protein>
<evidence type="ECO:0000256" key="1">
    <source>
        <dbReference type="SAM" id="Coils"/>
    </source>
</evidence>
<proteinExistence type="predicted"/>
<feature type="coiled-coil region" evidence="1">
    <location>
        <begin position="27"/>
        <end position="72"/>
    </location>
</feature>
<gene>
    <name evidence="3" type="ordered locus">Cyan7822_5546</name>
</gene>
<feature type="compositionally biased region" description="Polar residues" evidence="2">
    <location>
        <begin position="140"/>
        <end position="161"/>
    </location>
</feature>
<evidence type="ECO:0000313" key="3">
    <source>
        <dbReference type="EMBL" id="ADN17418.1"/>
    </source>
</evidence>
<dbReference type="NCBIfam" id="TIGR04376">
    <property type="entry name" value="TIGR04376 family protein"/>
    <property type="match status" value="1"/>
</dbReference>
<dbReference type="eggNOG" id="COG1842">
    <property type="taxonomic scope" value="Bacteria"/>
</dbReference>
<sequence length="187" mass="21744">MGLFEDVTRFLEERLDEFLKNNPHLELQALLEQVREQEQDTTRLIRELESEKQRLEQQILALAQEIQTWHGRVNKAKSAGRLDLAEAAQEREAALLRQGNQLWGQMQGANKRLTQSQELLRQIQQRRKEVQAKAAQAQASSTSNGDTKGWNQGSTYKSYNKATDPLEAEFQRWEIDDELERIKRNLS</sequence>
<dbReference type="KEGG" id="cyj:Cyan7822_5546"/>
<dbReference type="Proteomes" id="UP000008206">
    <property type="component" value="Chromosome"/>
</dbReference>
<dbReference type="AlphaFoldDB" id="E0UAB3"/>
<evidence type="ECO:0000313" key="4">
    <source>
        <dbReference type="Proteomes" id="UP000008206"/>
    </source>
</evidence>
<feature type="region of interest" description="Disordered" evidence="2">
    <location>
        <begin position="130"/>
        <end position="161"/>
    </location>
</feature>
<keyword evidence="1" id="KW-0175">Coiled coil</keyword>
<accession>E0UAB3</accession>
<dbReference type="EMBL" id="CP002198">
    <property type="protein sequence ID" value="ADN17418.1"/>
    <property type="molecule type" value="Genomic_DNA"/>
</dbReference>
<dbReference type="InterPro" id="IPR030816">
    <property type="entry name" value="CHP04376"/>
</dbReference>
<keyword evidence="4" id="KW-1185">Reference proteome</keyword>
<dbReference type="RefSeq" id="WP_013325455.1">
    <property type="nucleotide sequence ID" value="NC_014501.1"/>
</dbReference>
<dbReference type="OrthoDB" id="511898at2"/>
<evidence type="ECO:0008006" key="5">
    <source>
        <dbReference type="Google" id="ProtNLM"/>
    </source>
</evidence>
<dbReference type="STRING" id="497965.Cyan7822_5546"/>
<organism evidence="3 4">
    <name type="scientific">Gloeothece verrucosa (strain PCC 7822)</name>
    <name type="common">Cyanothece sp. (strain PCC 7822)</name>
    <dbReference type="NCBI Taxonomy" id="497965"/>
    <lineage>
        <taxon>Bacteria</taxon>
        <taxon>Bacillati</taxon>
        <taxon>Cyanobacteriota</taxon>
        <taxon>Cyanophyceae</taxon>
        <taxon>Oscillatoriophycideae</taxon>
        <taxon>Chroococcales</taxon>
        <taxon>Aphanothecaceae</taxon>
        <taxon>Gloeothece</taxon>
        <taxon>Gloeothece verrucosa</taxon>
    </lineage>
</organism>
<dbReference type="HOGENOM" id="CLU_1439495_0_0_3"/>
<reference evidence="4" key="1">
    <citation type="journal article" date="2011" name="MBio">
        <title>Novel metabolic attributes of the genus Cyanothece, comprising a group of unicellular nitrogen-fixing Cyanobacteria.</title>
        <authorList>
            <person name="Bandyopadhyay A."/>
            <person name="Elvitigala T."/>
            <person name="Welsh E."/>
            <person name="Stockel J."/>
            <person name="Liberton M."/>
            <person name="Min H."/>
            <person name="Sherman L.A."/>
            <person name="Pakrasi H.B."/>
        </authorList>
    </citation>
    <scope>NUCLEOTIDE SEQUENCE [LARGE SCALE GENOMIC DNA]</scope>
    <source>
        <strain evidence="4">PCC 7822</strain>
    </source>
</reference>